<evidence type="ECO:0000256" key="3">
    <source>
        <dbReference type="ARBA" id="ARBA00023125"/>
    </source>
</evidence>
<protein>
    <recommendedName>
        <fullName evidence="5">STAS domain-containing protein</fullName>
    </recommendedName>
</protein>
<sequence>MDLTITVSSQRDEDLVEVAGSVDYATVPYVRQVLFELFDAGRCRIVVDASQLRVIDAASIRNLLWLRERAGQLGGELRLVGATGAALTALEITGVAKQFGAYDRVCRSERADRRVVDLGSLRPGPDQWPIEVTGLLDRLHAMPAGGPDHGRARGSIIELCLPAAHRLARRYAGAGEHLDELTQIASLALVKAVDGFDSSRGVEFGAYATPTVVGDLKRFFRDQTPGIRMPRRLQELRLAAGLARDDLTQRLGRSPTAADVAADLGVGEEEVVEMLGATFADRPLSLNAPGPGSDFDNATLIDALGGDDPAFGLVEYRSSIAVVMAELPERARRIIGLRFYGNLTQAEIARELGLSQMQVSRLLQQTLDLLRRRLTE</sequence>
<dbReference type="InterPro" id="IPR007627">
    <property type="entry name" value="RNA_pol_sigma70_r2"/>
</dbReference>
<dbReference type="PANTHER" id="PTHR30385">
    <property type="entry name" value="SIGMA FACTOR F FLAGELLAR"/>
    <property type="match status" value="1"/>
</dbReference>
<dbReference type="InterPro" id="IPR007630">
    <property type="entry name" value="RNA_pol_sigma70_r4"/>
</dbReference>
<dbReference type="Pfam" id="PF04539">
    <property type="entry name" value="Sigma70_r3"/>
    <property type="match status" value="1"/>
</dbReference>
<dbReference type="SUPFAM" id="SSF88946">
    <property type="entry name" value="Sigma2 domain of RNA polymerase sigma factors"/>
    <property type="match status" value="1"/>
</dbReference>
<evidence type="ECO:0000313" key="6">
    <source>
        <dbReference type="EMBL" id="GAA1516583.1"/>
    </source>
</evidence>
<dbReference type="InterPro" id="IPR007624">
    <property type="entry name" value="RNA_pol_sigma70_r3"/>
</dbReference>
<dbReference type="PANTHER" id="PTHR30385:SF4">
    <property type="entry name" value="RNA POLYMERASE SIGMA-E FACTOR"/>
    <property type="match status" value="1"/>
</dbReference>
<evidence type="ECO:0000259" key="5">
    <source>
        <dbReference type="PROSITE" id="PS50801"/>
    </source>
</evidence>
<keyword evidence="1" id="KW-0805">Transcription regulation</keyword>
<accession>A0ABN2AEA9</accession>
<evidence type="ECO:0000256" key="2">
    <source>
        <dbReference type="ARBA" id="ARBA00023082"/>
    </source>
</evidence>
<dbReference type="Gene3D" id="1.10.10.10">
    <property type="entry name" value="Winged helix-like DNA-binding domain superfamily/Winged helix DNA-binding domain"/>
    <property type="match status" value="2"/>
</dbReference>
<dbReference type="InterPro" id="IPR036388">
    <property type="entry name" value="WH-like_DNA-bd_sf"/>
</dbReference>
<dbReference type="EMBL" id="BAAAQD010000006">
    <property type="protein sequence ID" value="GAA1516583.1"/>
    <property type="molecule type" value="Genomic_DNA"/>
</dbReference>
<feature type="domain" description="STAS" evidence="5">
    <location>
        <begin position="3"/>
        <end position="95"/>
    </location>
</feature>
<name>A0ABN2AEA9_9ACTN</name>
<dbReference type="CDD" id="cd06171">
    <property type="entry name" value="Sigma70_r4"/>
    <property type="match status" value="1"/>
</dbReference>
<reference evidence="6 7" key="1">
    <citation type="journal article" date="2019" name="Int. J. Syst. Evol. Microbiol.">
        <title>The Global Catalogue of Microorganisms (GCM) 10K type strain sequencing project: providing services to taxonomists for standard genome sequencing and annotation.</title>
        <authorList>
            <consortium name="The Broad Institute Genomics Platform"/>
            <consortium name="The Broad Institute Genome Sequencing Center for Infectious Disease"/>
            <person name="Wu L."/>
            <person name="Ma J."/>
        </authorList>
    </citation>
    <scope>NUCLEOTIDE SEQUENCE [LARGE SCALE GENOMIC DNA]</scope>
    <source>
        <strain evidence="6 7">JCM 15933</strain>
    </source>
</reference>
<dbReference type="InterPro" id="IPR002645">
    <property type="entry name" value="STAS_dom"/>
</dbReference>
<comment type="caution">
    <text evidence="6">The sequence shown here is derived from an EMBL/GenBank/DDBJ whole genome shotgun (WGS) entry which is preliminary data.</text>
</comment>
<dbReference type="Pfam" id="PF04542">
    <property type="entry name" value="Sigma70_r2"/>
    <property type="match status" value="1"/>
</dbReference>
<dbReference type="CDD" id="cd07043">
    <property type="entry name" value="STAS_anti-anti-sigma_factors"/>
    <property type="match status" value="1"/>
</dbReference>
<keyword evidence="7" id="KW-1185">Reference proteome</keyword>
<dbReference type="Gene3D" id="3.30.750.24">
    <property type="entry name" value="STAS domain"/>
    <property type="match status" value="1"/>
</dbReference>
<dbReference type="NCBIfam" id="TIGR02937">
    <property type="entry name" value="sigma70-ECF"/>
    <property type="match status" value="1"/>
</dbReference>
<evidence type="ECO:0000256" key="1">
    <source>
        <dbReference type="ARBA" id="ARBA00023015"/>
    </source>
</evidence>
<dbReference type="RefSeq" id="WP_344502910.1">
    <property type="nucleotide sequence ID" value="NZ_BAAAQD010000006.1"/>
</dbReference>
<dbReference type="InterPro" id="IPR013324">
    <property type="entry name" value="RNA_pol_sigma_r3/r4-like"/>
</dbReference>
<gene>
    <name evidence="6" type="ORF">GCM10009827_034190</name>
</gene>
<dbReference type="Proteomes" id="UP001501470">
    <property type="component" value="Unassembled WGS sequence"/>
</dbReference>
<dbReference type="Pfam" id="PF01740">
    <property type="entry name" value="STAS"/>
    <property type="match status" value="1"/>
</dbReference>
<dbReference type="InterPro" id="IPR013325">
    <property type="entry name" value="RNA_pol_sigma_r2"/>
</dbReference>
<evidence type="ECO:0000256" key="4">
    <source>
        <dbReference type="ARBA" id="ARBA00023163"/>
    </source>
</evidence>
<dbReference type="InterPro" id="IPR036513">
    <property type="entry name" value="STAS_dom_sf"/>
</dbReference>
<keyword evidence="4" id="KW-0804">Transcription</keyword>
<dbReference type="SUPFAM" id="SSF52091">
    <property type="entry name" value="SpoIIaa-like"/>
    <property type="match status" value="1"/>
</dbReference>
<proteinExistence type="predicted"/>
<dbReference type="Gene3D" id="1.20.120.1810">
    <property type="match status" value="1"/>
</dbReference>
<evidence type="ECO:0000313" key="7">
    <source>
        <dbReference type="Proteomes" id="UP001501470"/>
    </source>
</evidence>
<dbReference type="SUPFAM" id="SSF88659">
    <property type="entry name" value="Sigma3 and sigma4 domains of RNA polymerase sigma factors"/>
    <property type="match status" value="2"/>
</dbReference>
<dbReference type="Pfam" id="PF04545">
    <property type="entry name" value="Sigma70_r4"/>
    <property type="match status" value="1"/>
</dbReference>
<dbReference type="PROSITE" id="PS50801">
    <property type="entry name" value="STAS"/>
    <property type="match status" value="1"/>
</dbReference>
<keyword evidence="2" id="KW-0731">Sigma factor</keyword>
<dbReference type="InterPro" id="IPR014284">
    <property type="entry name" value="RNA_pol_sigma-70_dom"/>
</dbReference>
<keyword evidence="3" id="KW-0238">DNA-binding</keyword>
<organism evidence="6 7">
    <name type="scientific">Dactylosporangium maewongense</name>
    <dbReference type="NCBI Taxonomy" id="634393"/>
    <lineage>
        <taxon>Bacteria</taxon>
        <taxon>Bacillati</taxon>
        <taxon>Actinomycetota</taxon>
        <taxon>Actinomycetes</taxon>
        <taxon>Micromonosporales</taxon>
        <taxon>Micromonosporaceae</taxon>
        <taxon>Dactylosporangium</taxon>
    </lineage>
</organism>